<feature type="region of interest" description="Disordered" evidence="2">
    <location>
        <begin position="1124"/>
        <end position="1144"/>
    </location>
</feature>
<keyword evidence="3" id="KW-0472">Membrane</keyword>
<evidence type="ECO:0000256" key="3">
    <source>
        <dbReference type="SAM" id="Phobius"/>
    </source>
</evidence>
<evidence type="ECO:0008006" key="6">
    <source>
        <dbReference type="Google" id="ProtNLM"/>
    </source>
</evidence>
<evidence type="ECO:0000256" key="2">
    <source>
        <dbReference type="SAM" id="MobiDB-lite"/>
    </source>
</evidence>
<feature type="region of interest" description="Disordered" evidence="2">
    <location>
        <begin position="23"/>
        <end position="42"/>
    </location>
</feature>
<dbReference type="PANTHER" id="PTHR10582:SF2">
    <property type="entry name" value="INACTIVE"/>
    <property type="match status" value="1"/>
</dbReference>
<dbReference type="GO" id="GO:0098703">
    <property type="term" value="P:calcium ion import across plasma membrane"/>
    <property type="evidence" value="ECO:0007669"/>
    <property type="project" value="TreeGrafter"/>
</dbReference>
<reference evidence="4" key="1">
    <citation type="journal article" date="2020" name="Fungal Divers.">
        <title>Resolving the Mortierellaceae phylogeny through synthesis of multi-gene phylogenetics and phylogenomics.</title>
        <authorList>
            <person name="Vandepol N."/>
            <person name="Liber J."/>
            <person name="Desiro A."/>
            <person name="Na H."/>
            <person name="Kennedy M."/>
            <person name="Barry K."/>
            <person name="Grigoriev I.V."/>
            <person name="Miller A.N."/>
            <person name="O'Donnell K."/>
            <person name="Stajich J.E."/>
            <person name="Bonito G."/>
        </authorList>
    </citation>
    <scope>NUCLEOTIDE SEQUENCE</scope>
    <source>
        <strain evidence="4">NVP1</strain>
    </source>
</reference>
<evidence type="ECO:0000313" key="5">
    <source>
        <dbReference type="Proteomes" id="UP000696485"/>
    </source>
</evidence>
<organism evidence="4 5">
    <name type="scientific">Podila minutissima</name>
    <dbReference type="NCBI Taxonomy" id="64525"/>
    <lineage>
        <taxon>Eukaryota</taxon>
        <taxon>Fungi</taxon>
        <taxon>Fungi incertae sedis</taxon>
        <taxon>Mucoromycota</taxon>
        <taxon>Mortierellomycotina</taxon>
        <taxon>Mortierellomycetes</taxon>
        <taxon>Mortierellales</taxon>
        <taxon>Mortierellaceae</taxon>
        <taxon>Podila</taxon>
    </lineage>
</organism>
<feature type="transmembrane region" description="Helical" evidence="3">
    <location>
        <begin position="1012"/>
        <end position="1035"/>
    </location>
</feature>
<keyword evidence="1" id="KW-0677">Repeat</keyword>
<sequence>MVLINEISEENFILDMSDNSPADARGQGQIHIGPEQQQEGAEDTVVPEGRGEVIRNVFSGDHQYAAVLLETDTHLSIELWLRADSDAGRPDALFQCRKFVEKPILAPMIDTRNAYIISLSYNASWISLTDATTDFLPKPESGEHPEGVFGIYEVVRSNPSSPMTSDQCAVALERSATVMSLPDLPNYYGHGKFHIADDDDDDNIKKEVFITCNGASVQVYSLYGGWKHLHTISLDHPERAGARFNVAAEMIMSCQGRLFAWVVHETDMVAVYDMEQGSMFSSVTRTCLDRSQIALKTALAISDNGVLLAVYREGTLTTHFTKNGTLHQVLRLPAEFSKVGTINFIRGNSQLIVMIRQEGTSRLLTRGLLINVKDMSILSTFSTPATGHLQGLRADDLNTIPYHPVTLACDDACQSAMSPLCQRSTEATSSGLHFQVELQSTVVVLPWESQDLRSAVVTITSLDGLSSKTFTIPPACDYEDWWLYETAVFLEDRGQLVVEGQGVVFIWGLPTSFDGDFTLVLAWLIGPRNAEWTTCSHSQLYYRRRCALTRRIHKVNDDDNPLMWIPVKPEVGGSAPQERAKIMCFLQGIVVVIYTSLQASEAFKRAIFQYVGLHMSMEVSGTNVLAQVIRNWTPENYDSLEQFMAAFLASPSGVMHPTVESVSYVRLVLLCGRKDPRSIGIARVLIDKCIRQARAAMDVEYLFQIMRGLPELLDPKHLHSVLALHTLRRLAYFPVSSRKFIINHHTIAHPPTFRLWPWGRHMRPLHLCDDPILQLSGKRIYDPQNDNYTRELFVAPFDMLWEVRRNGTVSENVNKLTTAGPLHLTQQFLRAALYKLTPERNSRVRCYDFTLEMLDNPALTALVEYKWNTIGFKYWLARFLCQCCFYLLVLVTVLMQAYSKALQSSEALYIAIISCSAIFLYLEFLQCFRGWARYFRSMYNLVDLLAFSIPLAAAINQLLILRDITSSNEVTTQLNAGLFGFSVPLISLHLGGRYDSITDDLGSDNWAFQVLMIAYFFFTVILMLNVLIALLNVAFNNGDMSWHQVWLRNRMRVVESAENMSYQIPGFRQAHNWFPREIYYSVTHEQAKAYKKRWVPEGEGGDEDVLQEKGAQVVLLPGEAGVGETAMNSQMPRPVTPPSKATQSPILVSSETSTVGDVAASPATRPAVSHITVGELDMTLKKQDDSLRSLFMELERQMQLQQASFEDQIEKMDARFQQQQSFFQAQNEQQDARLQQLQESNVQIRLLVEQFARLHPATGAQP</sequence>
<gene>
    <name evidence="4" type="ORF">BG006_004824</name>
</gene>
<keyword evidence="5" id="KW-1185">Reference proteome</keyword>
<evidence type="ECO:0000313" key="4">
    <source>
        <dbReference type="EMBL" id="KAF9332304.1"/>
    </source>
</evidence>
<protein>
    <recommendedName>
        <fullName evidence="6">Ion transport domain-containing protein</fullName>
    </recommendedName>
</protein>
<feature type="transmembrane region" description="Helical" evidence="3">
    <location>
        <begin position="973"/>
        <end position="992"/>
    </location>
</feature>
<evidence type="ECO:0000256" key="1">
    <source>
        <dbReference type="ARBA" id="ARBA00022737"/>
    </source>
</evidence>
<feature type="transmembrane region" description="Helical" evidence="3">
    <location>
        <begin position="875"/>
        <end position="895"/>
    </location>
</feature>
<dbReference type="GO" id="GO:0005886">
    <property type="term" value="C:plasma membrane"/>
    <property type="evidence" value="ECO:0007669"/>
    <property type="project" value="TreeGrafter"/>
</dbReference>
<dbReference type="PANTHER" id="PTHR10582">
    <property type="entry name" value="TRANSIENT RECEPTOR POTENTIAL ION CHANNEL PROTEIN"/>
    <property type="match status" value="1"/>
</dbReference>
<feature type="transmembrane region" description="Helical" evidence="3">
    <location>
        <begin position="944"/>
        <end position="961"/>
    </location>
</feature>
<dbReference type="GO" id="GO:0005216">
    <property type="term" value="F:monoatomic ion channel activity"/>
    <property type="evidence" value="ECO:0007669"/>
    <property type="project" value="InterPro"/>
</dbReference>
<accession>A0A9P5SL92</accession>
<keyword evidence="3" id="KW-0812">Transmembrane</keyword>
<dbReference type="EMBL" id="JAAAUY010000268">
    <property type="protein sequence ID" value="KAF9332304.1"/>
    <property type="molecule type" value="Genomic_DNA"/>
</dbReference>
<comment type="caution">
    <text evidence="4">The sequence shown here is derived from an EMBL/GenBank/DDBJ whole genome shotgun (WGS) entry which is preliminary data.</text>
</comment>
<dbReference type="InterPro" id="IPR024862">
    <property type="entry name" value="TRPV"/>
</dbReference>
<dbReference type="Proteomes" id="UP000696485">
    <property type="component" value="Unassembled WGS sequence"/>
</dbReference>
<proteinExistence type="predicted"/>
<keyword evidence="3" id="KW-1133">Transmembrane helix</keyword>
<name>A0A9P5SL92_9FUNG</name>
<dbReference type="AlphaFoldDB" id="A0A9P5SL92"/>
<feature type="transmembrane region" description="Helical" evidence="3">
    <location>
        <begin position="907"/>
        <end position="924"/>
    </location>
</feature>